<dbReference type="Pfam" id="PF14016">
    <property type="entry name" value="DUF4232"/>
    <property type="match status" value="1"/>
</dbReference>
<feature type="signal peptide" evidence="2">
    <location>
        <begin position="1"/>
        <end position="23"/>
    </location>
</feature>
<dbReference type="OrthoDB" id="485007at2"/>
<evidence type="ECO:0000313" key="4">
    <source>
        <dbReference type="EMBL" id="RKN12546.1"/>
    </source>
</evidence>
<gene>
    <name evidence="5" type="ORF">D7318_02015</name>
    <name evidence="4" type="ORF">D7319_00880</name>
</gene>
<dbReference type="PROSITE" id="PS51257">
    <property type="entry name" value="PROKAR_LIPOPROTEIN"/>
    <property type="match status" value="1"/>
</dbReference>
<evidence type="ECO:0000313" key="5">
    <source>
        <dbReference type="EMBL" id="RKN27688.1"/>
    </source>
</evidence>
<evidence type="ECO:0000256" key="2">
    <source>
        <dbReference type="SAM" id="SignalP"/>
    </source>
</evidence>
<protein>
    <submittedName>
        <fullName evidence="4">DUF4232 domain-containing protein</fullName>
    </submittedName>
</protein>
<evidence type="ECO:0000256" key="1">
    <source>
        <dbReference type="SAM" id="MobiDB-lite"/>
    </source>
</evidence>
<feature type="compositionally biased region" description="Acidic residues" evidence="1">
    <location>
        <begin position="51"/>
        <end position="67"/>
    </location>
</feature>
<evidence type="ECO:0000313" key="6">
    <source>
        <dbReference type="Proteomes" id="UP000268652"/>
    </source>
</evidence>
<sequence length="236" mass="23858">MASHPVRAAALAALTLFAVAACAESTDSRDGGSSADRPPAEQPRDAAPESTTDDTDTDDTDAAEDQDLAPSEAPREPDPEPAPEPEGAGGDADDAWCSPDALTAAVHPLDAGAGGRHAALVLTNSSDAGCRTQGWPGLQLAAGDGDSIPTTTVRDDSESPRPLTVEPGRSVWAQLHWTVVPGDENPANGPCGPEPASIEVIPPDEYGATTADWSLGAVCGEGRIETLPLAAGEGPG</sequence>
<feature type="compositionally biased region" description="Basic and acidic residues" evidence="1">
    <location>
        <begin position="38"/>
        <end position="47"/>
    </location>
</feature>
<dbReference type="AlphaFoldDB" id="A0A3A9WXJ6"/>
<keyword evidence="2" id="KW-0732">Signal</keyword>
<keyword evidence="6" id="KW-1185">Reference proteome</keyword>
<feature type="region of interest" description="Disordered" evidence="1">
    <location>
        <begin position="23"/>
        <end position="97"/>
    </location>
</feature>
<dbReference type="EMBL" id="RBDX01000001">
    <property type="protein sequence ID" value="RKN12546.1"/>
    <property type="molecule type" value="Genomic_DNA"/>
</dbReference>
<accession>A0A3A9WXJ6</accession>
<comment type="caution">
    <text evidence="4">The sequence shown here is derived from an EMBL/GenBank/DDBJ whole genome shotgun (WGS) entry which is preliminary data.</text>
</comment>
<feature type="chain" id="PRO_5017209568" evidence="2">
    <location>
        <begin position="24"/>
        <end position="236"/>
    </location>
</feature>
<reference evidence="6 7" key="1">
    <citation type="submission" date="2018-09" db="EMBL/GenBank/DDBJ databases">
        <title>Streptomyces sp. nov. DS1-2, an endophytic actinomycete isolated from roots of Dendrobium scabrilingue.</title>
        <authorList>
            <person name="Kuncharoen N."/>
            <person name="Kudo T."/>
            <person name="Ohkuma M."/>
            <person name="Yuki M."/>
            <person name="Tanasupawat S."/>
        </authorList>
    </citation>
    <scope>NUCLEOTIDE SEQUENCE [LARGE SCALE GENOMIC DNA]</scope>
    <source>
        <strain evidence="4 7">AZ1-7</strain>
        <strain evidence="5 6">DS1-2</strain>
    </source>
</reference>
<proteinExistence type="predicted"/>
<dbReference type="Proteomes" id="UP000268652">
    <property type="component" value="Unassembled WGS sequence"/>
</dbReference>
<dbReference type="RefSeq" id="WP_120695046.1">
    <property type="nucleotide sequence ID" value="NZ_RBDX01000001.1"/>
</dbReference>
<dbReference type="EMBL" id="RBDY01000001">
    <property type="protein sequence ID" value="RKN27688.1"/>
    <property type="molecule type" value="Genomic_DNA"/>
</dbReference>
<organism evidence="4 7">
    <name type="scientific">Streptomyces radicis</name>
    <dbReference type="NCBI Taxonomy" id="1750517"/>
    <lineage>
        <taxon>Bacteria</taxon>
        <taxon>Bacillati</taxon>
        <taxon>Actinomycetota</taxon>
        <taxon>Actinomycetes</taxon>
        <taxon>Kitasatosporales</taxon>
        <taxon>Streptomycetaceae</taxon>
        <taxon>Streptomyces</taxon>
    </lineage>
</organism>
<evidence type="ECO:0000313" key="7">
    <source>
        <dbReference type="Proteomes" id="UP000275024"/>
    </source>
</evidence>
<dbReference type="Proteomes" id="UP000275024">
    <property type="component" value="Unassembled WGS sequence"/>
</dbReference>
<name>A0A3A9WXJ6_9ACTN</name>
<feature type="domain" description="DUF4232" evidence="3">
    <location>
        <begin position="97"/>
        <end position="222"/>
    </location>
</feature>
<evidence type="ECO:0000259" key="3">
    <source>
        <dbReference type="Pfam" id="PF14016"/>
    </source>
</evidence>
<dbReference type="InterPro" id="IPR025326">
    <property type="entry name" value="DUF4232"/>
</dbReference>